<dbReference type="InterPro" id="IPR014061">
    <property type="entry name" value="BrxL-like"/>
</dbReference>
<name>A0A841I3Q5_9DEIO</name>
<feature type="region of interest" description="Disordered" evidence="1">
    <location>
        <begin position="433"/>
        <end position="469"/>
    </location>
</feature>
<dbReference type="Pfam" id="PF20442">
    <property type="entry name" value="BrxL_N"/>
    <property type="match status" value="1"/>
</dbReference>
<dbReference type="Proteomes" id="UP000569951">
    <property type="component" value="Unassembled WGS sequence"/>
</dbReference>
<reference evidence="3 4" key="1">
    <citation type="submission" date="2020-08" db="EMBL/GenBank/DDBJ databases">
        <title>Genomic Encyclopedia of Type Strains, Phase IV (KMG-IV): sequencing the most valuable type-strain genomes for metagenomic binning, comparative biology and taxonomic classification.</title>
        <authorList>
            <person name="Goeker M."/>
        </authorList>
    </citation>
    <scope>NUCLEOTIDE SEQUENCE [LARGE SCALE GENOMIC DNA]</scope>
    <source>
        <strain evidence="3 4">DSM 21458</strain>
    </source>
</reference>
<keyword evidence="3" id="KW-0378">Hydrolase</keyword>
<dbReference type="GO" id="GO:0004252">
    <property type="term" value="F:serine-type endopeptidase activity"/>
    <property type="evidence" value="ECO:0007669"/>
    <property type="project" value="UniProtKB-EC"/>
</dbReference>
<dbReference type="EC" id="3.4.21.53" evidence="3"/>
<protein>
    <submittedName>
        <fullName evidence="3">ATP-dependent Lon protease</fullName>
        <ecNumber evidence="3">3.4.21.53</ecNumber>
    </submittedName>
</protein>
<comment type="caution">
    <text evidence="3">The sequence shown here is derived from an EMBL/GenBank/DDBJ whole genome shotgun (WGS) entry which is preliminary data.</text>
</comment>
<evidence type="ECO:0000259" key="2">
    <source>
        <dbReference type="Pfam" id="PF20442"/>
    </source>
</evidence>
<feature type="domain" description="BREX system Lon protease-like BrxL N-terminal" evidence="2">
    <location>
        <begin position="4"/>
        <end position="126"/>
    </location>
</feature>
<dbReference type="RefSeq" id="WP_183988423.1">
    <property type="nucleotide sequence ID" value="NZ_JACHHG010000014.1"/>
</dbReference>
<dbReference type="EMBL" id="JACHHG010000014">
    <property type="protein sequence ID" value="MBB6099674.1"/>
    <property type="molecule type" value="Genomic_DNA"/>
</dbReference>
<keyword evidence="3" id="KW-0645">Protease</keyword>
<evidence type="ECO:0000313" key="4">
    <source>
        <dbReference type="Proteomes" id="UP000569951"/>
    </source>
</evidence>
<organism evidence="3 4">
    <name type="scientific">Deinobacterium chartae</name>
    <dbReference type="NCBI Taxonomy" id="521158"/>
    <lineage>
        <taxon>Bacteria</taxon>
        <taxon>Thermotogati</taxon>
        <taxon>Deinococcota</taxon>
        <taxon>Deinococci</taxon>
        <taxon>Deinococcales</taxon>
        <taxon>Deinococcaceae</taxon>
        <taxon>Deinobacterium</taxon>
    </lineage>
</organism>
<gene>
    <name evidence="3" type="ORF">HNR42_003132</name>
</gene>
<keyword evidence="4" id="KW-1185">Reference proteome</keyword>
<feature type="compositionally biased region" description="Acidic residues" evidence="1">
    <location>
        <begin position="448"/>
        <end position="469"/>
    </location>
</feature>
<sequence length="469" mass="52961">MTPIFFGKTLPKRLTKRKVFYRVPRYVVEYLLAKYAPDGRDEAVAVVQEVLQERYVGPDQGEWVRDQLLRHGSFVLLDELSVRVDLSDSRHTARIPSLGELRVEVPFDLPDRFPEVLHGLWGTIVLVHAEGTTRVSDFIPFQVARLDLEEFIHERDCLEEDAWIDLLLRSVGLEPQGMTRRLKLLYLVRLAPLVEPNLHLLEIGPRQTGKTYLLRNTSTETFVVSGGRTTPATLFYHQLLKRPGLIGTQDLVVFDEIAHTRWDDVATVSTLKDYMESGQFTRGQRMLHAQTSLLFMGNADAPDVPPTTVLPRGLKGDTAFIDRLHGILPGFEFPKITAELLTDGEGLVVDYLAAIFKRLRALPAEPDLSGLLPAGLTQRDVRSVERITSGLLKLVYPGHNWTRSFLEEATALALELRSRVQDELHRLNPLEFPRSGSAAQVASQPDPAPEEVEPDLEGHEEEFDVNLEF</sequence>
<dbReference type="GO" id="GO:0006508">
    <property type="term" value="P:proteolysis"/>
    <property type="evidence" value="ECO:0007669"/>
    <property type="project" value="UniProtKB-KW"/>
</dbReference>
<accession>A0A841I3Q5</accession>
<evidence type="ECO:0000313" key="3">
    <source>
        <dbReference type="EMBL" id="MBB6099674.1"/>
    </source>
</evidence>
<dbReference type="InterPro" id="IPR046838">
    <property type="entry name" value="BrxL_N"/>
</dbReference>
<dbReference type="Pfam" id="PF13337">
    <property type="entry name" value="BrxL_ATPase"/>
    <property type="match status" value="1"/>
</dbReference>
<dbReference type="NCBIfam" id="TIGR02688">
    <property type="entry name" value="BREX system Lon protease-like protein BrxL"/>
    <property type="match status" value="1"/>
</dbReference>
<proteinExistence type="predicted"/>
<dbReference type="AlphaFoldDB" id="A0A841I3Q5"/>
<evidence type="ECO:0000256" key="1">
    <source>
        <dbReference type="SAM" id="MobiDB-lite"/>
    </source>
</evidence>